<evidence type="ECO:0000313" key="2">
    <source>
        <dbReference type="EMBL" id="NKQ25275.1"/>
    </source>
</evidence>
<dbReference type="PANTHER" id="PTHR10788:SF106">
    <property type="entry name" value="BCDNA.GH08860"/>
    <property type="match status" value="1"/>
</dbReference>
<keyword evidence="3" id="KW-1185">Reference proteome</keyword>
<dbReference type="CDD" id="cd03788">
    <property type="entry name" value="GT20_TPS"/>
    <property type="match status" value="1"/>
</dbReference>
<organism evidence="2 3">
    <name type="scientific">Streptomyces galbus</name>
    <dbReference type="NCBI Taxonomy" id="33898"/>
    <lineage>
        <taxon>Bacteria</taxon>
        <taxon>Bacillati</taxon>
        <taxon>Actinomycetota</taxon>
        <taxon>Actinomycetes</taxon>
        <taxon>Kitasatosporales</taxon>
        <taxon>Streptomycetaceae</taxon>
        <taxon>Streptomyces</taxon>
    </lineage>
</organism>
<dbReference type="RefSeq" id="WP_168373610.1">
    <property type="nucleotide sequence ID" value="NZ_JAAXMD010000094.1"/>
</dbReference>
<reference evidence="2 3" key="1">
    <citation type="submission" date="2020-04" db="EMBL/GenBank/DDBJ databases">
        <title>Genome sequence of Streptomyces galbus strain I339.</title>
        <authorList>
            <person name="Silva E.A.N."/>
            <person name="Merces M."/>
            <person name="Castelo Branco A.P.O.T."/>
            <person name="Vasconcelos P.C."/>
            <person name="Costa N.P."/>
            <person name="Marinho G.C.S."/>
            <person name="Oliveira C.J.B."/>
            <person name="Araujo D."/>
            <person name="Rodrigues Junior V.S."/>
            <person name="Almeida R."/>
            <person name="Silva Filho U.R."/>
            <person name="Andrade A.S.A."/>
            <person name="Cibulski S.P."/>
        </authorList>
    </citation>
    <scope>NUCLEOTIDE SEQUENCE [LARGE SCALE GENOMIC DNA]</scope>
    <source>
        <strain evidence="2 3">I339</strain>
    </source>
</reference>
<dbReference type="Pfam" id="PF00982">
    <property type="entry name" value="Glyco_transf_20"/>
    <property type="match status" value="1"/>
</dbReference>
<gene>
    <name evidence="2" type="ORF">HF200_12655</name>
</gene>
<dbReference type="InterPro" id="IPR001830">
    <property type="entry name" value="Glyco_trans_20"/>
</dbReference>
<dbReference type="PANTHER" id="PTHR10788">
    <property type="entry name" value="TREHALOSE-6-PHOSPHATE SYNTHASE"/>
    <property type="match status" value="1"/>
</dbReference>
<dbReference type="Gene3D" id="3.40.50.2000">
    <property type="entry name" value="Glycogen Phosphorylase B"/>
    <property type="match status" value="2"/>
</dbReference>
<sequence>MALTRGADQKARVLVASNRGPVSYTVGEDGSLTAKRGGGGLVSGLSAIGPDADALWVCSALSDGDREAVRRGEGEPGTRMLDIPADVHADAYNGIANSVLWFVHHMIYQTPLEPVFDAEFRRQWASYEAYNRAFAEALAEEAAPGAAVLVQDYHLTLVPGMLRELRPDLRIGHFSHTPWAPPEYFRMLPRDIAGQVLRGMLGADRLGFLTRRWADAFAACCEQFAGGTGDTLIGVHGLGADGEFLRERAHRPDVAERMAGLREEIGAGRRTIVRVDRTELSKNIVRGLLAYEQLLVDHPEWRERVVHVAFAYPSRQDLAVYRDYTAEVQRTAERINERFGTPGWTPVVLHVKDDFARSLAAYRLADVALVNPIRDGMNLVAKEMPVLSEEGCVLVLSREAGAFEELGEDALAVNPYDVVDTARALHEALTMPAEERAERTKRLAAAATALPPAQWFLDQLNALTAQPS</sequence>
<dbReference type="SUPFAM" id="SSF53756">
    <property type="entry name" value="UDP-Glycosyltransferase/glycogen phosphorylase"/>
    <property type="match status" value="1"/>
</dbReference>
<evidence type="ECO:0000313" key="3">
    <source>
        <dbReference type="Proteomes" id="UP000744032"/>
    </source>
</evidence>
<protein>
    <submittedName>
        <fullName evidence="2">Trehalose-6-phosphate synthase</fullName>
    </submittedName>
</protein>
<proteinExistence type="inferred from homology"/>
<dbReference type="Proteomes" id="UP000744032">
    <property type="component" value="Unassembled WGS sequence"/>
</dbReference>
<comment type="caution">
    <text evidence="2">The sequence shown here is derived from an EMBL/GenBank/DDBJ whole genome shotgun (WGS) entry which is preliminary data.</text>
</comment>
<dbReference type="EMBL" id="JAAXMD010000094">
    <property type="protein sequence ID" value="NKQ25275.1"/>
    <property type="molecule type" value="Genomic_DNA"/>
</dbReference>
<accession>A0ABX1IJ57</accession>
<evidence type="ECO:0000256" key="1">
    <source>
        <dbReference type="ARBA" id="ARBA00008799"/>
    </source>
</evidence>
<name>A0ABX1IJ57_STRGB</name>
<comment type="similarity">
    <text evidence="1">Belongs to the glycosyltransferase 20 family.</text>
</comment>